<sequence length="134" mass="15240">MSSEHLQPGLYFIKSQEDGHYLTASSADDRITAQPEKKQPFFFQPVGENIFVILYEGRHISARGDALIYGGQPTDWAVTKAETQNAWVLKDENSSVGWWFNIEESENVSLRPAIVLPSYPPQYPPPELFILERV</sequence>
<protein>
    <recommendedName>
        <fullName evidence="3">Ricin B lectin domain-containing protein</fullName>
    </recommendedName>
</protein>
<name>A0A5N7B982_9EURO</name>
<dbReference type="Gene3D" id="2.80.10.50">
    <property type="match status" value="1"/>
</dbReference>
<dbReference type="OrthoDB" id="3439489at2759"/>
<dbReference type="Pfam" id="PF16850">
    <property type="entry name" value="Inhibitor_I66"/>
    <property type="match status" value="1"/>
</dbReference>
<organism evidence="1 2">
    <name type="scientific">Aspergillus bertholletiae</name>
    <dbReference type="NCBI Taxonomy" id="1226010"/>
    <lineage>
        <taxon>Eukaryota</taxon>
        <taxon>Fungi</taxon>
        <taxon>Dikarya</taxon>
        <taxon>Ascomycota</taxon>
        <taxon>Pezizomycotina</taxon>
        <taxon>Eurotiomycetes</taxon>
        <taxon>Eurotiomycetidae</taxon>
        <taxon>Eurotiales</taxon>
        <taxon>Aspergillaceae</taxon>
        <taxon>Aspergillus</taxon>
        <taxon>Aspergillus subgen. Circumdati</taxon>
    </lineage>
</organism>
<dbReference type="GO" id="GO:0004867">
    <property type="term" value="F:serine-type endopeptidase inhibitor activity"/>
    <property type="evidence" value="ECO:0007669"/>
    <property type="project" value="InterPro"/>
</dbReference>
<dbReference type="Proteomes" id="UP000326198">
    <property type="component" value="Unassembled WGS sequence"/>
</dbReference>
<dbReference type="AlphaFoldDB" id="A0A5N7B982"/>
<evidence type="ECO:0008006" key="3">
    <source>
        <dbReference type="Google" id="ProtNLM"/>
    </source>
</evidence>
<evidence type="ECO:0000313" key="1">
    <source>
        <dbReference type="EMBL" id="KAE8378298.1"/>
    </source>
</evidence>
<dbReference type="InterPro" id="IPR031755">
    <property type="entry name" value="Inhibitor_I66"/>
</dbReference>
<evidence type="ECO:0000313" key="2">
    <source>
        <dbReference type="Proteomes" id="UP000326198"/>
    </source>
</evidence>
<accession>A0A5N7B982</accession>
<reference evidence="1 2" key="1">
    <citation type="submission" date="2019-04" db="EMBL/GenBank/DDBJ databases">
        <title>Friends and foes A comparative genomics studyof 23 Aspergillus species from section Flavi.</title>
        <authorList>
            <consortium name="DOE Joint Genome Institute"/>
            <person name="Kjaerbolling I."/>
            <person name="Vesth T."/>
            <person name="Frisvad J.C."/>
            <person name="Nybo J.L."/>
            <person name="Theobald S."/>
            <person name="Kildgaard S."/>
            <person name="Isbrandt T."/>
            <person name="Kuo A."/>
            <person name="Sato A."/>
            <person name="Lyhne E.K."/>
            <person name="Kogle M.E."/>
            <person name="Wiebenga A."/>
            <person name="Kun R.S."/>
            <person name="Lubbers R.J."/>
            <person name="Makela M.R."/>
            <person name="Barry K."/>
            <person name="Chovatia M."/>
            <person name="Clum A."/>
            <person name="Daum C."/>
            <person name="Haridas S."/>
            <person name="He G."/>
            <person name="LaButti K."/>
            <person name="Lipzen A."/>
            <person name="Mondo S."/>
            <person name="Riley R."/>
            <person name="Salamov A."/>
            <person name="Simmons B.A."/>
            <person name="Magnuson J.K."/>
            <person name="Henrissat B."/>
            <person name="Mortensen U.H."/>
            <person name="Larsen T.O."/>
            <person name="Devries R.P."/>
            <person name="Grigoriev I.V."/>
            <person name="Machida M."/>
            <person name="Baker S.E."/>
            <person name="Andersen M.R."/>
        </authorList>
    </citation>
    <scope>NUCLEOTIDE SEQUENCE [LARGE SCALE GENOMIC DNA]</scope>
    <source>
        <strain evidence="1 2">IBT 29228</strain>
    </source>
</reference>
<dbReference type="EMBL" id="ML736210">
    <property type="protein sequence ID" value="KAE8378298.1"/>
    <property type="molecule type" value="Genomic_DNA"/>
</dbReference>
<gene>
    <name evidence="1" type="ORF">BDV26DRAFT_292394</name>
</gene>
<proteinExistence type="predicted"/>
<keyword evidence="2" id="KW-1185">Reference proteome</keyword>